<dbReference type="PROSITE" id="PS00020">
    <property type="entry name" value="ACTININ_2"/>
    <property type="match status" value="1"/>
</dbReference>
<evidence type="ECO:0000256" key="6">
    <source>
        <dbReference type="ARBA" id="ARBA00023203"/>
    </source>
</evidence>
<evidence type="ECO:0000256" key="7">
    <source>
        <dbReference type="ARBA" id="ARBA00023212"/>
    </source>
</evidence>
<organism evidence="12 13">
    <name type="scientific">Astyanax mexicanus</name>
    <name type="common">Blind cave fish</name>
    <name type="synonym">Astyanax fasciatus mexicanus</name>
    <dbReference type="NCBI Taxonomy" id="7994"/>
    <lineage>
        <taxon>Eukaryota</taxon>
        <taxon>Metazoa</taxon>
        <taxon>Chordata</taxon>
        <taxon>Craniata</taxon>
        <taxon>Vertebrata</taxon>
        <taxon>Euteleostomi</taxon>
        <taxon>Actinopterygii</taxon>
        <taxon>Neopterygii</taxon>
        <taxon>Teleostei</taxon>
        <taxon>Ostariophysi</taxon>
        <taxon>Characiformes</taxon>
        <taxon>Characoidei</taxon>
        <taxon>Acestrorhamphidae</taxon>
        <taxon>Acestrorhamphinae</taxon>
        <taxon>Astyanax</taxon>
    </lineage>
</organism>
<keyword evidence="5" id="KW-0677">Repeat</keyword>
<keyword evidence="6" id="KW-0009">Actin-binding</keyword>
<keyword evidence="3" id="KW-0117">Actin capping</keyword>
<evidence type="ECO:0000259" key="10">
    <source>
        <dbReference type="PROSITE" id="PS50003"/>
    </source>
</evidence>
<feature type="domain" description="Calponin-homology (CH)" evidence="11">
    <location>
        <begin position="147"/>
        <end position="252"/>
    </location>
</feature>
<evidence type="ECO:0000313" key="13">
    <source>
        <dbReference type="Proteomes" id="UP000752171"/>
    </source>
</evidence>
<feature type="coiled-coil region" evidence="8">
    <location>
        <begin position="1533"/>
        <end position="1560"/>
    </location>
</feature>
<dbReference type="FunFam" id="1.20.58.60:FF:000017">
    <property type="entry name" value="Spectrin alpha chain, non-erythrocytic 1"/>
    <property type="match status" value="1"/>
</dbReference>
<dbReference type="CDD" id="cd21247">
    <property type="entry name" value="CH_SPTBN5_rpt1"/>
    <property type="match status" value="1"/>
</dbReference>
<comment type="subcellular location">
    <subcellularLocation>
        <location evidence="1">Cytoplasm</location>
        <location evidence="1">Cytoskeleton</location>
    </subcellularLocation>
</comment>
<dbReference type="SMART" id="SM00033">
    <property type="entry name" value="CH"/>
    <property type="match status" value="2"/>
</dbReference>
<feature type="coiled-coil region" evidence="8">
    <location>
        <begin position="1289"/>
        <end position="1381"/>
    </location>
</feature>
<dbReference type="GO" id="GO:0005856">
    <property type="term" value="C:cytoskeleton"/>
    <property type="evidence" value="ECO:0007669"/>
    <property type="project" value="UniProtKB-SubCell"/>
</dbReference>
<feature type="coiled-coil region" evidence="8">
    <location>
        <begin position="377"/>
        <end position="404"/>
    </location>
</feature>
<dbReference type="GO" id="GO:0005737">
    <property type="term" value="C:cytoplasm"/>
    <property type="evidence" value="ECO:0007669"/>
    <property type="project" value="UniProtKB-ARBA"/>
</dbReference>
<dbReference type="FunFam" id="1.20.58.60:FF:000191">
    <property type="entry name" value="Spectrin, beta, non-erythrocytic 5"/>
    <property type="match status" value="1"/>
</dbReference>
<feature type="domain" description="PH" evidence="10">
    <location>
        <begin position="3859"/>
        <end position="3964"/>
    </location>
</feature>
<feature type="compositionally biased region" description="Polar residues" evidence="9">
    <location>
        <begin position="3696"/>
        <end position="3714"/>
    </location>
</feature>
<dbReference type="SUPFAM" id="SSF47576">
    <property type="entry name" value="Calponin-homology domain, CH-domain"/>
    <property type="match status" value="1"/>
</dbReference>
<feature type="compositionally biased region" description="Polar residues" evidence="9">
    <location>
        <begin position="3723"/>
        <end position="3733"/>
    </location>
</feature>
<dbReference type="GO" id="GO:0051693">
    <property type="term" value="P:actin filament capping"/>
    <property type="evidence" value="ECO:0007669"/>
    <property type="project" value="UniProtKB-KW"/>
</dbReference>
<feature type="compositionally biased region" description="Polar residues" evidence="9">
    <location>
        <begin position="787"/>
        <end position="804"/>
    </location>
</feature>
<evidence type="ECO:0000256" key="2">
    <source>
        <dbReference type="ARBA" id="ARBA00006826"/>
    </source>
</evidence>
<feature type="coiled-coil region" evidence="8">
    <location>
        <begin position="3499"/>
        <end position="3561"/>
    </location>
</feature>
<dbReference type="InterPro" id="IPR002017">
    <property type="entry name" value="Spectrin_repeat"/>
</dbReference>
<dbReference type="EMBL" id="JAICCE010000014">
    <property type="protein sequence ID" value="KAG9268193.1"/>
    <property type="molecule type" value="Genomic_DNA"/>
</dbReference>
<proteinExistence type="inferred from homology"/>
<keyword evidence="8" id="KW-0175">Coiled coil</keyword>
<dbReference type="GO" id="GO:0016020">
    <property type="term" value="C:membrane"/>
    <property type="evidence" value="ECO:0007669"/>
    <property type="project" value="UniProtKB-ARBA"/>
</dbReference>
<dbReference type="GO" id="GO:0003779">
    <property type="term" value="F:actin binding"/>
    <property type="evidence" value="ECO:0007669"/>
    <property type="project" value="UniProtKB-KW"/>
</dbReference>
<protein>
    <submittedName>
        <fullName evidence="12">Spectrin beta chain, non-erythrocytic 5-like</fullName>
    </submittedName>
</protein>
<feature type="coiled-coil region" evidence="8">
    <location>
        <begin position="2206"/>
        <end position="2236"/>
    </location>
</feature>
<dbReference type="InterPro" id="IPR001605">
    <property type="entry name" value="PH_dom-spectrin-type"/>
</dbReference>
<feature type="region of interest" description="Disordered" evidence="9">
    <location>
        <begin position="3696"/>
        <end position="3860"/>
    </location>
</feature>
<dbReference type="InterPro" id="IPR001715">
    <property type="entry name" value="CH_dom"/>
</dbReference>
<dbReference type="Pfam" id="PF00307">
    <property type="entry name" value="CH"/>
    <property type="match status" value="2"/>
</dbReference>
<name>A0A8T2L978_ASTMX</name>
<dbReference type="SUPFAM" id="SSF50729">
    <property type="entry name" value="PH domain-like"/>
    <property type="match status" value="1"/>
</dbReference>
<feature type="region of interest" description="Disordered" evidence="9">
    <location>
        <begin position="1102"/>
        <end position="1123"/>
    </location>
</feature>
<dbReference type="OrthoDB" id="9942256at2759"/>
<evidence type="ECO:0000259" key="11">
    <source>
        <dbReference type="PROSITE" id="PS50021"/>
    </source>
</evidence>
<dbReference type="InterPro" id="IPR001849">
    <property type="entry name" value="PH_domain"/>
</dbReference>
<feature type="compositionally biased region" description="Polar residues" evidence="9">
    <location>
        <begin position="4070"/>
        <end position="4080"/>
    </location>
</feature>
<keyword evidence="7" id="KW-0206">Cytoskeleton</keyword>
<feature type="coiled-coil region" evidence="8">
    <location>
        <begin position="1218"/>
        <end position="1252"/>
    </location>
</feature>
<dbReference type="Gene3D" id="2.30.29.30">
    <property type="entry name" value="Pleckstrin-homology domain (PH domain)/Phosphotyrosine-binding domain (PTB)"/>
    <property type="match status" value="1"/>
</dbReference>
<evidence type="ECO:0000256" key="1">
    <source>
        <dbReference type="ARBA" id="ARBA00004245"/>
    </source>
</evidence>
<accession>A0A8T2L978</accession>
<feature type="compositionally biased region" description="Basic residues" evidence="9">
    <location>
        <begin position="912"/>
        <end position="922"/>
    </location>
</feature>
<dbReference type="GO" id="GO:0005543">
    <property type="term" value="F:phospholipid binding"/>
    <property type="evidence" value="ECO:0007669"/>
    <property type="project" value="InterPro"/>
</dbReference>
<dbReference type="CDD" id="cd00176">
    <property type="entry name" value="SPEC"/>
    <property type="match status" value="15"/>
</dbReference>
<dbReference type="InterPro" id="IPR001589">
    <property type="entry name" value="Actinin_actin-bd_CS"/>
</dbReference>
<dbReference type="FunFam" id="1.20.58.60:FF:000007">
    <property type="entry name" value="Spectrin alpha chain non-erythrocytic 1"/>
    <property type="match status" value="2"/>
</dbReference>
<sequence length="4115" mass="474138">MSEQPDLDDYEQGRIRELQEQRMTVQKKTYTKWMNSVFSKNGEQVELNDVYTELKTGVHLVRLLELISREKLPKPSRRTLRVHCLENNSIAISFLKTKIRVDLIGPENVVDGDRTLILGLLWIIILRFQIGAINLDEDSGDASLARRSAREALLIWCQRKTAGYENVDVQDFSSSWRDGLAFNALIHAHRPDLFNYGRLHPDEARRNLGHAFSLAETEFGIMQLLDVEDIVVPHPDEKSIMTYVSLYYHYFSKMKQGQTIQKRIAKIVDLLKELDDMKDQYEHMVSNLLLWIKTKVVELDDRAFPNSLAGVKSLVTDFKTYRTVEKPPKYQERGAIEAHLFNLRTKLRANNQRAYIPPEGKTLGDIEKNWALLERAEHERERDLQKALLRLEQLEQLAQKFSRKAALRESYVQDTLQLVQKEDLKGLQSLEDAQVAAQRLEALCTDVLASEPRFQALSEMASVIQREDYHSKEQITTREKKISNKWQVLLRQMQQQRESVGDVVNTLAVLKDIELISQDLKDLQAQAESSDLGKQLPEVVDLLQKQDLLDTQIFSLGETLSSISSSALRGKHRDVSQVQSRVRDLNTQYNSLLTFSKNRRKNLEGQLKLFEFFHDCEEVEAWIYEKWLLVQAASLGRDLSQIEQAIQNHKALEAEVQSQESLCSGVVSRGEDLCRGRHPNERDIQKWIRTLQKQWQQLRDQVSNRKNRLHAASVIKQYFADAAEANSWLNDRKPLLTAEDYGKDELSTGALLQRHQRLEKDMEAYASEVNRLGEQAKSAAQLAPLTTEPQQSKMVHYSDSSGDEGQTVKEKGRSLIKGKGSFKAAETSPKPSPVQQIPEFNAKIRFKYRGVNITWDRGEMLRILSREKDDKLLVRDSKGNEQLVPSTYITELPTAQAPPAPVNGVPETQTRKVSRPRRTRSMRRGTAEITTASIPDPHFQRDTIESTQSNLEKDFNSLYQLAQSKRKILDETAQLHRFYNACDEFESWMEDKENVLNTFSSNADNIEVVQAKYENFLTELASGKGQLDDITKQGEELVKKQHSKKRDIQSRQAQVTDRWEKIQALKDERAHELLSSADIKSFLHTCDEAKAQLLEKLDQLDTPDVGSSASSLQAEERSQAQAEREIEALERKIEYLKSVAKMKQDCSPAESAAIMEEVRALEDLLRQVKTQAANRQRMLDEARRLQLFQKEYKDLMLWSEVMEERLLEEENISDVGSAHALLKENQDWRLEIDQQRARLEAMEKLGNSLEASSGGKDVQQTLAKLNHEWNKLDKLWASRNKRLQQTLELQKLNTEADRIDATISGHEARLKINDLGDSVDSVHSLLGRQEEIESLLRALEQQIDNFQNQSQELIDKRHFASKQIQQRSRAIEERNRKLKESCKQRRLELLASKKYQEFYRDAEELILWMEEKFKIAEDESYRDPTNVLRKLKRHEAAEKEMQANQVRLDRLIEAGEEMVAEDHYNSQSIQRKSRQVRGRWSELQRKMTERGDKLRQAGQQEQLMELLHDAKVKIDEIQWMLQHAARGHDLRSSRQLLKEHKQLEQDAQELADKINSIVARAKHLAVNHFDSQRILHETDTYLKLFKSLQKPLDHRRSQLEADVSLFSFYHDVDLELTWIAEHQPLADTSNYGKSLAGAINLLQKHKELQAEVNAHSQYLQRVLDKGQAMVRSSQWDGRKVQQRCDHLLAEWEELEDACEKRSAHLNKAVVREQILLECAELENRLSETSALVSADYGKNELATQSLMKQHQAVEGQIEVLAAEVDELKSSVDQAVRTWGLEEVKRSYNPIKTQLSKLQRSASLRDQRLQETLHLHEFKRESSDLEEWITQQQLIASSEDYGSDYENVLHLQARFEVFLKQLDVGFEKMHTCEELARRLIKNNHPERKFIQETQGILSESWEELQHLSKERKENLHKSGKCHKVYKDLTVALGHIEDRYKSIPEDVAKDIQGVVMQIRKHEALVHELAGHEQQLQELLDAADSILDLCSTELRVKMQEQQQEVVESWEKLRMTMEQREEELRLAKQRYLFLNTVQDYFLWCSQVLNGMKAEESIRDVATCDLQLFQHQQLWAEIVAREETYAKAVAMGQRLQENNIPNASEVEEKLRTLQAEREKLTDNWESKQKWLENTYLEQVFYRDIENMEKITNSQEVQLKNSDLGTTVDETDTLIKRHEAFEKLLGSQEDKMTALQETADSLRQGGVTREKSNHIKNKLKGLKERRERIKDLSEKRREELEISKLLCIFNRDASEAEEWISERMQKLQEDSKVDLSNLKTKMKLLQKHQVFEAEILAHGKIIESVQQTGDELVSLRHPRSKEVRQSVSALISHWEALKQAVSARGKVLEDNRDFLEFLQKVEQVEVWIRQKEVMINVGDLGEDYEHGLQILKKLSEFRSSSLGDVTVDDAHIKTINSLAARLERQNIDELVTVKKRRQQLNERWNNFHGNLSSYKKKLQAALEVHSLIRDLEEVRERANEKMLLLQGQSCGEDVESVENLIRRHEEMEREVQVIQERGAVLDRATKDRLRTHSELSDKLSKKQREVNTTLTKLDKEVKLRREHLQESHQLCLFKANQRLLLDWTLKQTAEIGKKGLPKSKTEAETFIVEHQDWKAEIDARGERIDSVKKFGQNLMKSGHSDAAEIKKALNKLEEAKDGLLQAWEERKAKLDQALDLQIFLGYVEQCESLLSNMEALLANEDLGNSLSEVEALQRKHALFENSAEAQLEQVAEVERYAQQLIRKKHYDSDNISKKSKSVQRRKEKILELSKVRQKALEESFQLQKFLEGSYEVCSWLNEKKSVAQDESWRDPINLQAKLLKHQSFEAEILANRNSVETFTKEGEKMLNAGHPAKNKIKAKTKEISSGWEQLLLNCKEKKLRLQEAYQALQFQRSLDDVEVWLDSVEAEVSKEDCGEDLASVSMLLKALQDLEEVVDGHLEKVQGLVDTAKDFSSKGNFLAEEIQQRVWHTVNRYNGLAEPLQSRRETLESWQLLYQFYRDIEDELAWIQDKLQATNSKDLGTSLQSTQALVKKHQVKMQEIEGRTPLVHAVLDAGQNLVRGRHFASQEINEKLVELKDLFNTLKKESAKKGRLLQEALEIQSFLSEVSELDLWMEELIPVLESRDYGKSEEATGTLLRKLDTVDLELENHRGKVESLQKTGTELQNSGHPNSHLVSSSVTDMGKRFAFLQQLSSERRSALEDLYNLFVFERETRDLQGWFMSHKTLAESDDCGQDLEDVEALQKKFEDFEGEVKSLGQNKLAAVQKLKQEVKSSEARQKEKALLNLWEDLNTAVKTRAEKLQSAREVHQFDHDLDELRSWISEKEVVLDSEEQEHDLLSVQALIRQHNGLERDLAVIEEDVRRRQEEGRALVRRYPQVRDSLSERLQDLEESWSSLLEKAGQRRHRLQQAESVQRYLTNWRELMQSLSLVTGEGLRGEAKDLTQLIKRHEEYRTQIDRQLDKSEMVKNEGRRLIQEGNFMSQELEERLTEIQELEALVLQGWAERRDVYQEELELQQLQRELEQAEHWLNNYESAMTAEDYGDSVSDVLELMKKQEDLEAMIQAQSERFNILHERKAQREHRMQEAYGGHSGSRKQPVRVTSLKRKPSDRPVPAPRPSITNPILRRNSSGRSNGSPVTSTVSTKSSILRRSSSGKSDRSPGVPRVASALSKSSSTNDTTTSNIQSLKSRPDVAIKALRQNSVEKSLTDTTSAENSLPSVTDGSLYRSHLVPTTKSNQSSMVEDDIDALRPKDLDYKDSSLDISKPTISNNEVRPTSPQKEIEEKPPTSAPPEPHSVVTLEKPEDTSAASPFPDLPPSPPPSPPSSPPSSPPTQRNVTEKAEDLTEETPTDPPVPPSPVQNKVREDPIKMEGPLEIKLKQGGIKGVEHWEAVYALLEEKTLNLFVDQNAATENCTRWPPITIDGAICKDNPYYRRKNHTFKLILNDGSQYLFAASSQEELQKWLEALQSCTNQKSSSENARMRTEEKEEAVEPLVLKSADTPETQAFTTDPVLKKGEKMSAFYFCVYLYICTVLLIRLSELTTDSTENSDIERGPPPKPPHTYYNIHRYPDGGENSDSRSLGSLQRNLPPSFPPDQPPPIQQSESGNKEKAKNKNVFKKLFKK</sequence>
<evidence type="ECO:0000256" key="4">
    <source>
        <dbReference type="ARBA" id="ARBA00022490"/>
    </source>
</evidence>
<dbReference type="FunFam" id="1.10.418.10:FF:000001">
    <property type="entry name" value="Actinin alpha 1"/>
    <property type="match status" value="1"/>
</dbReference>
<dbReference type="FunFam" id="1.20.58.60:FF:000135">
    <property type="entry name" value="Spectrin beta chain, non-erythrocytic"/>
    <property type="match status" value="1"/>
</dbReference>
<feature type="region of interest" description="Disordered" evidence="9">
    <location>
        <begin position="3571"/>
        <end position="3680"/>
    </location>
</feature>
<feature type="compositionally biased region" description="Basic and acidic residues" evidence="9">
    <location>
        <begin position="3739"/>
        <end position="3752"/>
    </location>
</feature>
<dbReference type="InterPro" id="IPR018159">
    <property type="entry name" value="Spectrin/alpha-actinin"/>
</dbReference>
<feature type="compositionally biased region" description="Basic residues" evidence="9">
    <location>
        <begin position="3585"/>
        <end position="3600"/>
    </location>
</feature>
<feature type="region of interest" description="Disordered" evidence="9">
    <location>
        <begin position="894"/>
        <end position="922"/>
    </location>
</feature>
<feature type="compositionally biased region" description="Low complexity" evidence="9">
    <location>
        <begin position="3618"/>
        <end position="3647"/>
    </location>
</feature>
<evidence type="ECO:0000313" key="12">
    <source>
        <dbReference type="EMBL" id="KAG9268193.1"/>
    </source>
</evidence>
<feature type="compositionally biased region" description="Pro residues" evidence="9">
    <location>
        <begin position="3805"/>
        <end position="3823"/>
    </location>
</feature>
<dbReference type="InterPro" id="IPR011993">
    <property type="entry name" value="PH-like_dom_sf"/>
</dbReference>
<dbReference type="FunFam" id="1.20.58.60:FF:000172">
    <property type="entry name" value="Spectrin beta chain"/>
    <property type="match status" value="1"/>
</dbReference>
<dbReference type="PRINTS" id="PR00683">
    <property type="entry name" value="SPECTRINPH"/>
</dbReference>
<comment type="similarity">
    <text evidence="2">Belongs to the spectrin family.</text>
</comment>
<dbReference type="SUPFAM" id="SSF46966">
    <property type="entry name" value="Spectrin repeat"/>
    <property type="match status" value="23"/>
</dbReference>
<reference evidence="12 13" key="1">
    <citation type="submission" date="2021-07" db="EMBL/GenBank/DDBJ databases">
        <authorList>
            <person name="Imarazene B."/>
            <person name="Zahm M."/>
            <person name="Klopp C."/>
            <person name="Cabau C."/>
            <person name="Beille S."/>
            <person name="Jouanno E."/>
            <person name="Castinel A."/>
            <person name="Lluch J."/>
            <person name="Gil L."/>
            <person name="Kuchtly C."/>
            <person name="Lopez Roques C."/>
            <person name="Donnadieu C."/>
            <person name="Parrinello H."/>
            <person name="Journot L."/>
            <person name="Du K."/>
            <person name="Schartl M."/>
            <person name="Retaux S."/>
            <person name="Guiguen Y."/>
        </authorList>
    </citation>
    <scope>NUCLEOTIDE SEQUENCE [LARGE SCALE GENOMIC DNA]</scope>
    <source>
        <strain evidence="12">Pach_M1</strain>
        <tissue evidence="12">Testis</tissue>
    </source>
</reference>
<feature type="coiled-coil region" evidence="8">
    <location>
        <begin position="1711"/>
        <end position="1777"/>
    </location>
</feature>
<feature type="domain" description="Calponin-homology (CH)" evidence="11">
    <location>
        <begin position="24"/>
        <end position="129"/>
    </location>
</feature>
<dbReference type="FunFam" id="1.20.58.60:FF:000553">
    <property type="entry name" value="Spectrin, beta, non-erythrocytic 5"/>
    <property type="match status" value="1"/>
</dbReference>
<dbReference type="SMART" id="SM00150">
    <property type="entry name" value="SPEC"/>
    <property type="match status" value="30"/>
</dbReference>
<dbReference type="PROSITE" id="PS00019">
    <property type="entry name" value="ACTININ_1"/>
    <property type="match status" value="1"/>
</dbReference>
<comment type="caution">
    <text evidence="12">The sequence shown here is derived from an EMBL/GenBank/DDBJ whole genome shotgun (WGS) entry which is preliminary data.</text>
</comment>
<evidence type="ECO:0000256" key="3">
    <source>
        <dbReference type="ARBA" id="ARBA00022467"/>
    </source>
</evidence>
<feature type="coiled-coil region" evidence="8">
    <location>
        <begin position="260"/>
        <end position="287"/>
    </location>
</feature>
<feature type="coiled-coil region" evidence="8">
    <location>
        <begin position="3333"/>
        <end position="3392"/>
    </location>
</feature>
<feature type="region of interest" description="Disordered" evidence="9">
    <location>
        <begin position="776"/>
        <end position="835"/>
    </location>
</feature>
<evidence type="ECO:0000256" key="9">
    <source>
        <dbReference type="SAM" id="MobiDB-lite"/>
    </source>
</evidence>
<dbReference type="Gene3D" id="1.20.58.60">
    <property type="match status" value="23"/>
</dbReference>
<feature type="coiled-coil region" evidence="8">
    <location>
        <begin position="3017"/>
        <end position="3079"/>
    </location>
</feature>
<evidence type="ECO:0000256" key="5">
    <source>
        <dbReference type="ARBA" id="ARBA00022737"/>
    </source>
</evidence>
<feature type="compositionally biased region" description="Low complexity" evidence="9">
    <location>
        <begin position="3665"/>
        <end position="3675"/>
    </location>
</feature>
<feature type="coiled-coil region" evidence="8">
    <location>
        <begin position="2462"/>
        <end position="2511"/>
    </location>
</feature>
<dbReference type="InterPro" id="IPR036872">
    <property type="entry name" value="CH_dom_sf"/>
</dbReference>
<feature type="compositionally biased region" description="Basic residues" evidence="9">
    <location>
        <begin position="4105"/>
        <end position="4115"/>
    </location>
</feature>
<keyword evidence="4" id="KW-0963">Cytoplasm</keyword>
<dbReference type="SMART" id="SM00233">
    <property type="entry name" value="PH"/>
    <property type="match status" value="1"/>
</dbReference>
<dbReference type="Pfam" id="PF00435">
    <property type="entry name" value="Spectrin"/>
    <property type="match status" value="28"/>
</dbReference>
<dbReference type="Gene3D" id="1.10.418.10">
    <property type="entry name" value="Calponin-like domain"/>
    <property type="match status" value="2"/>
</dbReference>
<dbReference type="PROSITE" id="PS50021">
    <property type="entry name" value="CH"/>
    <property type="match status" value="2"/>
</dbReference>
<feature type="compositionally biased region" description="Polar residues" evidence="9">
    <location>
        <begin position="3758"/>
        <end position="3771"/>
    </location>
</feature>
<dbReference type="PANTHER" id="PTHR11915">
    <property type="entry name" value="SPECTRIN/FILAMIN RELATED CYTOSKELETAL PROTEIN"/>
    <property type="match status" value="1"/>
</dbReference>
<feature type="coiled-coil region" evidence="8">
    <location>
        <begin position="2703"/>
        <end position="2737"/>
    </location>
</feature>
<feature type="compositionally biased region" description="Basic and acidic residues" evidence="9">
    <location>
        <begin position="1114"/>
        <end position="1123"/>
    </location>
</feature>
<dbReference type="Proteomes" id="UP000752171">
    <property type="component" value="Unassembled WGS sequence"/>
</dbReference>
<dbReference type="Pfam" id="PF00169">
    <property type="entry name" value="PH"/>
    <property type="match status" value="1"/>
</dbReference>
<feature type="region of interest" description="Disordered" evidence="9">
    <location>
        <begin position="4036"/>
        <end position="4115"/>
    </location>
</feature>
<dbReference type="PROSITE" id="PS50003">
    <property type="entry name" value="PH_DOMAIN"/>
    <property type="match status" value="1"/>
</dbReference>
<gene>
    <name evidence="12" type="primary">SPTBN5</name>
    <name evidence="12" type="ORF">AMEX_G17137</name>
</gene>
<evidence type="ECO:0000256" key="8">
    <source>
        <dbReference type="SAM" id="Coils"/>
    </source>
</evidence>
<feature type="compositionally biased region" description="Pro residues" evidence="9">
    <location>
        <begin position="4082"/>
        <end position="4092"/>
    </location>
</feature>